<name>A0A3S3N7C5_9MAGN</name>
<dbReference type="Pfam" id="PF02140">
    <property type="entry name" value="SUEL_Lectin"/>
    <property type="match status" value="3"/>
</dbReference>
<feature type="signal peptide" evidence="10">
    <location>
        <begin position="1"/>
        <end position="31"/>
    </location>
</feature>
<feature type="domain" description="SUEL-type lectin" evidence="11">
    <location>
        <begin position="657"/>
        <end position="743"/>
    </location>
</feature>
<organism evidence="12 13">
    <name type="scientific">Cinnamomum micranthum f. kanehirae</name>
    <dbReference type="NCBI Taxonomy" id="337451"/>
    <lineage>
        <taxon>Eukaryota</taxon>
        <taxon>Viridiplantae</taxon>
        <taxon>Streptophyta</taxon>
        <taxon>Embryophyta</taxon>
        <taxon>Tracheophyta</taxon>
        <taxon>Spermatophyta</taxon>
        <taxon>Magnoliopsida</taxon>
        <taxon>Magnoliidae</taxon>
        <taxon>Laurales</taxon>
        <taxon>Lauraceae</taxon>
        <taxon>Cinnamomum</taxon>
    </lineage>
</organism>
<evidence type="ECO:0000256" key="10">
    <source>
        <dbReference type="SAM" id="SignalP"/>
    </source>
</evidence>
<dbReference type="GO" id="GO:0004565">
    <property type="term" value="F:beta-galactosidase activity"/>
    <property type="evidence" value="ECO:0007669"/>
    <property type="project" value="UniProtKB-EC"/>
</dbReference>
<proteinExistence type="inferred from homology"/>
<dbReference type="Pfam" id="PF01301">
    <property type="entry name" value="Glyco_hydro_35"/>
    <property type="match status" value="5"/>
</dbReference>
<evidence type="ECO:0000259" key="11">
    <source>
        <dbReference type="PROSITE" id="PS50228"/>
    </source>
</evidence>
<feature type="chain" id="PRO_5018523927" description="Beta-galactosidase" evidence="10">
    <location>
        <begin position="32"/>
        <end position="2462"/>
    </location>
</feature>
<dbReference type="InterPro" id="IPR019801">
    <property type="entry name" value="Glyco_hydro_35_CS"/>
</dbReference>
<keyword evidence="4 10" id="KW-0732">Signal</keyword>
<dbReference type="PANTHER" id="PTHR23421">
    <property type="entry name" value="BETA-GALACTOSIDASE RELATED"/>
    <property type="match status" value="1"/>
</dbReference>
<dbReference type="PROSITE" id="PS01182">
    <property type="entry name" value="GLYCOSYL_HYDROL_F35"/>
    <property type="match status" value="3"/>
</dbReference>
<dbReference type="Gene3D" id="2.60.120.740">
    <property type="match status" value="3"/>
</dbReference>
<dbReference type="EC" id="3.2.1.23" evidence="3 7"/>
<dbReference type="InterPro" id="IPR001944">
    <property type="entry name" value="Glycoside_Hdrlase_35"/>
</dbReference>
<dbReference type="CDD" id="cd22842">
    <property type="entry name" value="Gal_Rha_Lectin_BGal"/>
    <property type="match status" value="3"/>
</dbReference>
<comment type="caution">
    <text evidence="12">The sequence shown here is derived from an EMBL/GenBank/DDBJ whole genome shotgun (WGS) entry which is preliminary data.</text>
</comment>
<evidence type="ECO:0000256" key="2">
    <source>
        <dbReference type="ARBA" id="ARBA00009809"/>
    </source>
</evidence>
<dbReference type="OrthoDB" id="1657402at2759"/>
<dbReference type="InterPro" id="IPR048913">
    <property type="entry name" value="BetaGal_gal-bd"/>
</dbReference>
<dbReference type="GO" id="GO:0030246">
    <property type="term" value="F:carbohydrate binding"/>
    <property type="evidence" value="ECO:0007669"/>
    <property type="project" value="InterPro"/>
</dbReference>
<evidence type="ECO:0000256" key="4">
    <source>
        <dbReference type="ARBA" id="ARBA00022729"/>
    </source>
</evidence>
<reference evidence="12 13" key="1">
    <citation type="journal article" date="2019" name="Nat. Plants">
        <title>Stout camphor tree genome fills gaps in understanding of flowering plant genome evolution.</title>
        <authorList>
            <person name="Chaw S.M."/>
            <person name="Liu Y.C."/>
            <person name="Wu Y.W."/>
            <person name="Wang H.Y."/>
            <person name="Lin C.I."/>
            <person name="Wu C.S."/>
            <person name="Ke H.M."/>
            <person name="Chang L.Y."/>
            <person name="Hsu C.Y."/>
            <person name="Yang H.T."/>
            <person name="Sudianto E."/>
            <person name="Hsu M.H."/>
            <person name="Wu K.P."/>
            <person name="Wang L.N."/>
            <person name="Leebens-Mack J.H."/>
            <person name="Tsai I.J."/>
        </authorList>
    </citation>
    <scope>NUCLEOTIDE SEQUENCE [LARGE SCALE GENOMIC DNA]</scope>
    <source>
        <strain evidence="13">cv. Chaw 1501</strain>
        <tissue evidence="12">Young leaves</tissue>
    </source>
</reference>
<dbReference type="STRING" id="337451.A0A3S3N7C5"/>
<evidence type="ECO:0000256" key="3">
    <source>
        <dbReference type="ARBA" id="ARBA00012756"/>
    </source>
</evidence>
<dbReference type="InterPro" id="IPR041392">
    <property type="entry name" value="GHD"/>
</dbReference>
<comment type="catalytic activity">
    <reaction evidence="1 7">
        <text>Hydrolysis of terminal non-reducing beta-D-galactose residues in beta-D-galactosides.</text>
        <dbReference type="EC" id="3.2.1.23"/>
    </reaction>
</comment>
<keyword evidence="5 7" id="KW-0378">Hydrolase</keyword>
<evidence type="ECO:0000256" key="5">
    <source>
        <dbReference type="ARBA" id="ARBA00022801"/>
    </source>
</evidence>
<dbReference type="Gene3D" id="2.60.120.260">
    <property type="entry name" value="Galactose-binding domain-like"/>
    <property type="match status" value="5"/>
</dbReference>
<dbReference type="InterPro" id="IPR017853">
    <property type="entry name" value="GH"/>
</dbReference>
<dbReference type="PRINTS" id="PR00742">
    <property type="entry name" value="GLHYDRLASE35"/>
</dbReference>
<dbReference type="Pfam" id="PF17834">
    <property type="entry name" value="GHD"/>
    <property type="match status" value="3"/>
</dbReference>
<sequence>MGEAFSFSFSFSSFLFVFLFCGSLLLSIGDGASVEYDHRALVIDGKRRVLISGSIHYPRSTPEMWPDLVQKSKDGGLDVIDTYVFWNLHEPVQNRYDFQGRNDLVKFVKTVGDAGLYVHLRIGPYREMQRFTAKIVDMMKQEKLFASQGGPIILAQIENEYGNVESAYGSAAKSYINWAAKMATSLDTGVPWVMCRQTDAPDPIYHGGTNFGRTAGGPFITTSYDYDAPIDEYGILRQPKWGHLKDLHKSIKLCEEALIATDPTYTSLGANLEAHVYKTSEACVAFLANVDDKSDASVSFNGNAYHVPAWSVSILPDCKSVVFNTAKINSQATRIEERHLELENSHQTYKEIADSSGMSQTDWSWAGEPVGISKSNAFKKSGLLEQINTTGDATDYLWYSISTKIRGDEPFLLNGTQTMLQVESLGHALHAFINGKLAGSGMGDSSNANFTLEKPIILIPGDNTIDLLSMTVGMKNTQPFFDIRGAGITGVKLIGKSNTLDLSSNQWTYQIGLKGEELGLYRDSSGSSSPWISDTLPKNQPLIWYKGEAWVNGQSIGRYWPAYISPQNGCGGSCNYRGTFYLRKCYTGCGLPSQKLYHVPRSWIHPRDNTLVLFEEMGGDPAQVSFVKRQAEILCAHVSQSHPPPLDSWGSDLEISQKSGPVLHLECPSPNKLISKIKFASFGTPQGTCGNYGHGMCSSNKALAIVQQACVGSRSCNITVSTETFGDPCKELIKSLAVEVACTRNSLVAEQENLFFLSVEFETFLLTMRETFFSFALLFNGFLLLSVGEGLSNVTYDHRALMIEGKHRILISGTIHYPRSTPEMWPDLIQKAKEGGLDVISTYVFWDLHEPVQNQYDFQGRNDLVKFVRTIGAAGLYADIRIGPYICSEWNFGGLPVWLHLTPGTVFRTNNSNFEQEMQKFVTKVVGMMKQEKLFASQGGPIILSQIENEYGRIQPAYGPPGIAYLNWTATMATSLNTGVPWVMCGQPNAPDPIINTCDGFYCDRFIPNSKTKPKMWTECYTGWYFHFGGRVPHRPVEDIAFAAARFFQRGGSFQNYYMYHGGTNFGRSAGGPFITTSYDYDAPIDEYGIPRQPKWGHLKDLHKSIKLCEEAMIATDATYISLGNDSEAYVYKTSSNVCAAFLANINGQTNATVVFNGNKYLLPPWSVSILPDCKNVVFNTAQINSQATLMETRRLVPETRDQTSKEIVDSSRASLKNWSWVSEPVGISKTNAFKKSGLLEQINTTADTTDYLWYSISIEIQGGEPFLNGNQTILHVETLGHVLHAFINGKLAGSGMGNSSSANFTLEMPISVVSGNNTIDLLSLTVGLQNSGPFFDEKGAGITGTIKLVGQKGVLDLSSKMWTYQIGLKGEELGLYNDSNGSSSPWIFGTLPKNQSLIWYKGEAWVNGQSIGRYWPTKIAPPDGCVANCSYRSSFHINKCFTGCGLPSQRLYHVPHSWIQPRNNTIVLFEEMGGDPTQISFATSQVKSLCAHVSELHPPPLDAWESYLKMGQQSGPVLYLECPSNKVISKIKFASFGTPQGSCGSYAHGMCGSDRALAIVQQACLGSKSCSIGVSTDAFGDPCNGVIKSLAVENYKLFSAHMRETFLFFSLLSFVFLLYGFLLLSIGEGFSNVTYDHRALVIDGKRRVLISGSIHYPRSTPEMWPDLVQKSKEGGLDVIDTYVFWDLHEPVQNQYDFQGRKDLVKFVKTVGNAGLYVHLRIGPFVCAEWNYGGLPVWLHLIPGTVFRTDNESFKSKMRRFTTKIVDMMKQQNLFASQGGPIILAQIENEYGRIESAYGPAGKSYVKWAARMATLLGIGVPWVMCGQPDAPDPIINTCNSFYCDRFIPNSSNKPKMWTESYTGWFFHFGGSVPHRPVEDIAYAVAHFYQRGGTFQNYYMYHGGTNFGRSAGGPFITTTYDYDAPIDEYGILRQPKWGHLKDLHRSIKLCEEAMIATDPTYISLGSGLEAHVYNTSSEACAAFLANTNIQSDATVIFNGNTYYLPAWSVSILPDCKNVVFNTAQINSQATRMKMRRPEPETSHQTSKEIAGSSGMIQTAWSWVSEPVGISKSNAFNASGLLEQINTTADVTDYLWYSITTEIHGDEPFLNGNQTILHVQTLGHVLHAFINGRLAGSGIRNSSEKFTLEKPITLVSGQNTIDLLSLTVGLQNSGAFYDKKTKAGIAGPVKLIGERGSLDLSSNEWTYQIGLKGEELDLYKNSSGSTSPWISENLPKNQPLIWYKRNFDAPDGDDPIVLDFTGMGKGEAWVNGQSIGRYWPTYISPKGGCEDSCDYRGPYHVDKCFTGCGLPSQKLYHVPRSWIQPSNNTLVLFEEMGGDPTQISLAQRQVESLCAHVSELHPPPLDAWDSYRKMGQKSGPLLHLECPSNKLISKIKFASFGTPQGSCGSYGLGMCSSDRALAIVQQACVGSKNCSIRVSTETFGDPCEGVIKSLAVEVACSLIC</sequence>
<keyword evidence="13" id="KW-1185">Reference proteome</keyword>
<accession>A0A3S3N7C5</accession>
<dbReference type="InterPro" id="IPR000922">
    <property type="entry name" value="Lectin_gal-bd_dom"/>
</dbReference>
<evidence type="ECO:0000256" key="1">
    <source>
        <dbReference type="ARBA" id="ARBA00001412"/>
    </source>
</evidence>
<dbReference type="FunFam" id="2.60.120.260:FF:000142">
    <property type="entry name" value="Beta-galactosidase"/>
    <property type="match status" value="3"/>
</dbReference>
<dbReference type="FunFam" id="2.60.120.260:FF:000076">
    <property type="entry name" value="Beta-galactosidase"/>
    <property type="match status" value="1"/>
</dbReference>
<evidence type="ECO:0000256" key="8">
    <source>
        <dbReference type="RuleBase" id="RU003679"/>
    </source>
</evidence>
<evidence type="ECO:0000313" key="13">
    <source>
        <dbReference type="Proteomes" id="UP000283530"/>
    </source>
</evidence>
<feature type="domain" description="SUEL-type lectin" evidence="11">
    <location>
        <begin position="1513"/>
        <end position="1594"/>
    </location>
</feature>
<gene>
    <name evidence="12" type="ORF">CKAN_01083600</name>
</gene>
<dbReference type="GO" id="GO:0005975">
    <property type="term" value="P:carbohydrate metabolic process"/>
    <property type="evidence" value="ECO:0007669"/>
    <property type="project" value="InterPro"/>
</dbReference>
<dbReference type="FunFam" id="3.20.20.80:FF:000006">
    <property type="entry name" value="Beta-galactosidase"/>
    <property type="match status" value="2"/>
</dbReference>
<dbReference type="SUPFAM" id="SSF51445">
    <property type="entry name" value="(Trans)glycosidases"/>
    <property type="match status" value="3"/>
</dbReference>
<dbReference type="FunFam" id="2.60.120.740:FF:000002">
    <property type="entry name" value="Beta-galactosidase"/>
    <property type="match status" value="1"/>
</dbReference>
<keyword evidence="6 7" id="KW-0326">Glycosidase</keyword>
<feature type="region of interest" description="Disordered" evidence="9">
    <location>
        <begin position="2028"/>
        <end position="2048"/>
    </location>
</feature>
<protein>
    <recommendedName>
        <fullName evidence="3 7">Beta-galactosidase</fullName>
        <ecNumber evidence="3 7">3.2.1.23</ecNumber>
    </recommendedName>
</protein>
<dbReference type="SUPFAM" id="SSF49785">
    <property type="entry name" value="Galactose-binding domain-like"/>
    <property type="match status" value="6"/>
</dbReference>
<evidence type="ECO:0000256" key="7">
    <source>
        <dbReference type="RuleBase" id="RU000675"/>
    </source>
</evidence>
<dbReference type="Pfam" id="PF21467">
    <property type="entry name" value="BetaGal_gal-bd"/>
    <property type="match status" value="3"/>
</dbReference>
<evidence type="ECO:0000313" key="12">
    <source>
        <dbReference type="EMBL" id="RWR82125.1"/>
    </source>
</evidence>
<dbReference type="PROSITE" id="PS50228">
    <property type="entry name" value="SUEL_LECTIN"/>
    <property type="match status" value="3"/>
</dbReference>
<dbReference type="InterPro" id="IPR031330">
    <property type="entry name" value="Gly_Hdrlase_35_cat"/>
</dbReference>
<evidence type="ECO:0000256" key="9">
    <source>
        <dbReference type="SAM" id="MobiDB-lite"/>
    </source>
</evidence>
<evidence type="ECO:0000256" key="6">
    <source>
        <dbReference type="ARBA" id="ARBA00023295"/>
    </source>
</evidence>
<dbReference type="Proteomes" id="UP000283530">
    <property type="component" value="Unassembled WGS sequence"/>
</dbReference>
<feature type="domain" description="SUEL-type lectin" evidence="11">
    <location>
        <begin position="2374"/>
        <end position="2459"/>
    </location>
</feature>
<dbReference type="InterPro" id="IPR008979">
    <property type="entry name" value="Galactose-bd-like_sf"/>
</dbReference>
<dbReference type="InterPro" id="IPR043159">
    <property type="entry name" value="Lectin_gal-bd_sf"/>
</dbReference>
<comment type="similarity">
    <text evidence="2 8">Belongs to the glycosyl hydrolase 35 family.</text>
</comment>
<dbReference type="Gene3D" id="3.20.20.80">
    <property type="entry name" value="Glycosidases"/>
    <property type="match status" value="4"/>
</dbReference>
<dbReference type="EMBL" id="QPKB01000004">
    <property type="protein sequence ID" value="RWR82125.1"/>
    <property type="molecule type" value="Genomic_DNA"/>
</dbReference>